<dbReference type="SMART" id="SM01120">
    <property type="entry name" value="Dak2"/>
    <property type="match status" value="1"/>
</dbReference>
<dbReference type="Pfam" id="PF02734">
    <property type="entry name" value="Dak2"/>
    <property type="match status" value="1"/>
</dbReference>
<dbReference type="Gene3D" id="1.25.40.340">
    <property type="match status" value="1"/>
</dbReference>
<dbReference type="PANTHER" id="PTHR33434">
    <property type="entry name" value="DEGV DOMAIN-CONTAINING PROTEIN DR_1986-RELATED"/>
    <property type="match status" value="1"/>
</dbReference>
<comment type="caution">
    <text evidence="2">The sequence shown here is derived from an EMBL/GenBank/DDBJ whole genome shotgun (WGS) entry which is preliminary data.</text>
</comment>
<dbReference type="SUPFAM" id="SSF101473">
    <property type="entry name" value="DhaL-like"/>
    <property type="match status" value="1"/>
</dbReference>
<evidence type="ECO:0000259" key="1">
    <source>
        <dbReference type="PROSITE" id="PS51480"/>
    </source>
</evidence>
<accession>A0A8B2Z2M5</accession>
<dbReference type="InterPro" id="IPR050270">
    <property type="entry name" value="DegV_domain_contain"/>
</dbReference>
<dbReference type="GO" id="GO:0006071">
    <property type="term" value="P:glycerol metabolic process"/>
    <property type="evidence" value="ECO:0007669"/>
    <property type="project" value="InterPro"/>
</dbReference>
<dbReference type="AlphaFoldDB" id="A0A8B2Z2M5"/>
<dbReference type="EMBL" id="QSQR01000002">
    <property type="protein sequence ID" value="RGK47743.1"/>
    <property type="molecule type" value="Genomic_DNA"/>
</dbReference>
<proteinExistence type="predicted"/>
<dbReference type="PROSITE" id="PS51480">
    <property type="entry name" value="DHAL"/>
    <property type="match status" value="1"/>
</dbReference>
<gene>
    <name evidence="2" type="ORF">DXD09_03425</name>
</gene>
<dbReference type="NCBIfam" id="TIGR03599">
    <property type="entry name" value="YloV"/>
    <property type="match status" value="1"/>
</dbReference>
<dbReference type="Pfam" id="PF21645">
    <property type="entry name" value="FakA-like_M"/>
    <property type="match status" value="1"/>
</dbReference>
<reference evidence="2 3" key="1">
    <citation type="submission" date="2018-08" db="EMBL/GenBank/DDBJ databases">
        <title>A genome reference for cultivated species of the human gut microbiota.</title>
        <authorList>
            <person name="Zou Y."/>
            <person name="Xue W."/>
            <person name="Luo G."/>
        </authorList>
    </citation>
    <scope>NUCLEOTIDE SEQUENCE [LARGE SCALE GENOMIC DNA]</scope>
    <source>
        <strain evidence="2 3">TF10-9AT</strain>
    </source>
</reference>
<dbReference type="InterPro" id="IPR033470">
    <property type="entry name" value="FakA-like_C"/>
</dbReference>
<dbReference type="RefSeq" id="WP_117642507.1">
    <property type="nucleotide sequence ID" value="NZ_JAQDES010000001.1"/>
</dbReference>
<evidence type="ECO:0000313" key="3">
    <source>
        <dbReference type="Proteomes" id="UP000260790"/>
    </source>
</evidence>
<protein>
    <submittedName>
        <fullName evidence="2">DAK2 domain-containing protein</fullName>
    </submittedName>
</protein>
<dbReference type="InterPro" id="IPR048394">
    <property type="entry name" value="FakA-like_M"/>
</dbReference>
<name>A0A8B2Z2M5_9LACO</name>
<dbReference type="InterPro" id="IPR004007">
    <property type="entry name" value="DhaL_dom"/>
</dbReference>
<sequence>MKVEKITETEFRKMILTSSDRLNKNAEFINSLNVFPVPDGDTGTNMSLSFASGSKYVSESTSANVGDLAQALAKGLLMGARGNSGVILSQVFRGFAKSVSNKKELTPQDLAQALQGGVETAYKAVMKPQEGTILTVARKSAEAAKKVAKDGGDIVAVMKDTYEAAEAALKTTPDLLPVLKEVGVVDSGGQGLTFVYQGFYDALSGNVRDDEVHKPSPVEMDEMVSAEHHKSAQGKLNTEDIKYGYCTEIMVRLGAGRLVEKKFDYDEFRGYLAEIGDSLLVIADDEVVKVHVHTEHPGMVLSYGQKFGSLIKVKVDNMRLQHETILEKDEEEEREEEISENEISGDYGIIAIASGEGVAEIFKNLGATYVLSGGQTMNPSTQDIVDAIAKTKKDKVIILPNNKNIFLAADQAAEVCDVDAVVVPSKTISQGMAAMLGFSKDADLEENKEAMTDELDTVISGQVTIAVRDTTIEGREIKKDDYMGIVDGNIVVTNPDRKEAAIEMVKAMLDEDSEVVTIIYGEDGNKEEAEAIETAVSELDEDLEIEIHEGNQPVYPYLISVE</sequence>
<dbReference type="Pfam" id="PF13684">
    <property type="entry name" value="FakA-like_C"/>
    <property type="match status" value="1"/>
</dbReference>
<dbReference type="PANTHER" id="PTHR33434:SF4">
    <property type="entry name" value="PHOSPHATASE PROTEIN"/>
    <property type="match status" value="1"/>
</dbReference>
<dbReference type="Proteomes" id="UP000260790">
    <property type="component" value="Unassembled WGS sequence"/>
</dbReference>
<dbReference type="SMART" id="SM01121">
    <property type="entry name" value="Dak1_2"/>
    <property type="match status" value="1"/>
</dbReference>
<feature type="domain" description="DhaL" evidence="1">
    <location>
        <begin position="9"/>
        <end position="201"/>
    </location>
</feature>
<evidence type="ECO:0000313" key="2">
    <source>
        <dbReference type="EMBL" id="RGK47743.1"/>
    </source>
</evidence>
<dbReference type="InterPro" id="IPR019986">
    <property type="entry name" value="YloV-like"/>
</dbReference>
<organism evidence="2 3">
    <name type="scientific">Ligilactobacillus ruminis</name>
    <dbReference type="NCBI Taxonomy" id="1623"/>
    <lineage>
        <taxon>Bacteria</taxon>
        <taxon>Bacillati</taxon>
        <taxon>Bacillota</taxon>
        <taxon>Bacilli</taxon>
        <taxon>Lactobacillales</taxon>
        <taxon>Lactobacillaceae</taxon>
        <taxon>Ligilactobacillus</taxon>
    </lineage>
</organism>
<dbReference type="GO" id="GO:0004371">
    <property type="term" value="F:glycerone kinase activity"/>
    <property type="evidence" value="ECO:0007669"/>
    <property type="project" value="InterPro"/>
</dbReference>
<dbReference type="InterPro" id="IPR036117">
    <property type="entry name" value="DhaL_dom_sf"/>
</dbReference>